<reference evidence="1 2" key="1">
    <citation type="submission" date="2019-12" db="EMBL/GenBank/DDBJ databases">
        <title>Hymenobacter sp. HMF4947 Genome sequencing and assembly.</title>
        <authorList>
            <person name="Kang H."/>
            <person name="Cha I."/>
            <person name="Kim H."/>
            <person name="Joh K."/>
        </authorList>
    </citation>
    <scope>NUCLEOTIDE SEQUENCE [LARGE SCALE GENOMIC DNA]</scope>
    <source>
        <strain evidence="1 2">HMF4947</strain>
    </source>
</reference>
<dbReference type="Proteomes" id="UP000441336">
    <property type="component" value="Unassembled WGS sequence"/>
</dbReference>
<evidence type="ECO:0000313" key="2">
    <source>
        <dbReference type="Proteomes" id="UP000441336"/>
    </source>
</evidence>
<keyword evidence="2" id="KW-1185">Reference proteome</keyword>
<gene>
    <name evidence="1" type="ORF">GO988_08275</name>
</gene>
<evidence type="ECO:0000313" key="1">
    <source>
        <dbReference type="EMBL" id="MVN76319.1"/>
    </source>
</evidence>
<dbReference type="AlphaFoldDB" id="A0A7K1TD50"/>
<sequence>MATAPASEIFSIRSSFRVPGLGLLVLPAAPAAAWLAAQPLHTVLGLALHRPGQPPLPLPGTIEELAHADEPPTRALLLDADPGELPAGAYLEVGILEFPHLF</sequence>
<proteinExistence type="predicted"/>
<dbReference type="RefSeq" id="WP_157564101.1">
    <property type="nucleotide sequence ID" value="NZ_WQKZ01000002.1"/>
</dbReference>
<dbReference type="EMBL" id="WQKZ01000002">
    <property type="protein sequence ID" value="MVN76319.1"/>
    <property type="molecule type" value="Genomic_DNA"/>
</dbReference>
<organism evidence="1 2">
    <name type="scientific">Hymenobacter ginkgonis</name>
    <dbReference type="NCBI Taxonomy" id="2682976"/>
    <lineage>
        <taxon>Bacteria</taxon>
        <taxon>Pseudomonadati</taxon>
        <taxon>Bacteroidota</taxon>
        <taxon>Cytophagia</taxon>
        <taxon>Cytophagales</taxon>
        <taxon>Hymenobacteraceae</taxon>
        <taxon>Hymenobacter</taxon>
    </lineage>
</organism>
<comment type="caution">
    <text evidence="1">The sequence shown here is derived from an EMBL/GenBank/DDBJ whole genome shotgun (WGS) entry which is preliminary data.</text>
</comment>
<accession>A0A7K1TD50</accession>
<protein>
    <submittedName>
        <fullName evidence="1">Uncharacterized protein</fullName>
    </submittedName>
</protein>
<name>A0A7K1TD50_9BACT</name>